<dbReference type="Pfam" id="PF07714">
    <property type="entry name" value="PK_Tyr_Ser-Thr"/>
    <property type="match status" value="1"/>
</dbReference>
<keyword evidence="2" id="KW-0472">Membrane</keyword>
<comment type="caution">
    <text evidence="4">The sequence shown here is derived from an EMBL/GenBank/DDBJ whole genome shotgun (WGS) entry which is preliminary data.</text>
</comment>
<dbReference type="PROSITE" id="PS50011">
    <property type="entry name" value="PROTEIN_KINASE_DOM"/>
    <property type="match status" value="1"/>
</dbReference>
<keyword evidence="2" id="KW-0812">Transmembrane</keyword>
<dbReference type="PROSITE" id="PS00107">
    <property type="entry name" value="PROTEIN_KINASE_ATP"/>
    <property type="match status" value="1"/>
</dbReference>
<dbReference type="Proteomes" id="UP000636800">
    <property type="component" value="Chromosome 13"/>
</dbReference>
<dbReference type="InterPro" id="IPR046959">
    <property type="entry name" value="PRK1-6/SRF4-like"/>
</dbReference>
<protein>
    <recommendedName>
        <fullName evidence="3">Protein kinase domain-containing protein</fullName>
    </recommendedName>
</protein>
<dbReference type="InterPro" id="IPR001245">
    <property type="entry name" value="Ser-Thr/Tyr_kinase_cat_dom"/>
</dbReference>
<dbReference type="PANTHER" id="PTHR48007">
    <property type="entry name" value="LEUCINE-RICH REPEAT RECEPTOR-LIKE PROTEIN KINASE PXC1"/>
    <property type="match status" value="1"/>
</dbReference>
<evidence type="ECO:0000259" key="3">
    <source>
        <dbReference type="PROSITE" id="PS50011"/>
    </source>
</evidence>
<evidence type="ECO:0000256" key="2">
    <source>
        <dbReference type="SAM" id="Phobius"/>
    </source>
</evidence>
<evidence type="ECO:0000313" key="5">
    <source>
        <dbReference type="Proteomes" id="UP000636800"/>
    </source>
</evidence>
<keyword evidence="2" id="KW-1133">Transmembrane helix</keyword>
<dbReference type="InterPro" id="IPR017441">
    <property type="entry name" value="Protein_kinase_ATP_BS"/>
</dbReference>
<accession>A0A835PMD4</accession>
<evidence type="ECO:0000313" key="4">
    <source>
        <dbReference type="EMBL" id="KAG0455368.1"/>
    </source>
</evidence>
<dbReference type="InterPro" id="IPR011009">
    <property type="entry name" value="Kinase-like_dom_sf"/>
</dbReference>
<gene>
    <name evidence="4" type="ORF">HPP92_024660</name>
</gene>
<evidence type="ECO:0000256" key="1">
    <source>
        <dbReference type="PROSITE-ProRule" id="PRU10141"/>
    </source>
</evidence>
<proteinExistence type="predicted"/>
<dbReference type="GO" id="GO:0004713">
    <property type="term" value="F:protein tyrosine kinase activity"/>
    <property type="evidence" value="ECO:0007669"/>
    <property type="project" value="InterPro"/>
</dbReference>
<dbReference type="GO" id="GO:0005524">
    <property type="term" value="F:ATP binding"/>
    <property type="evidence" value="ECO:0007669"/>
    <property type="project" value="UniProtKB-UniRule"/>
</dbReference>
<keyword evidence="5" id="KW-1185">Reference proteome</keyword>
<dbReference type="SUPFAM" id="SSF56112">
    <property type="entry name" value="Protein kinase-like (PK-like)"/>
    <property type="match status" value="1"/>
</dbReference>
<dbReference type="OrthoDB" id="5857104at2759"/>
<sequence>MDEIPKPLVLDPNALNQGNGINNSGRTASAATAMSSQFRHRHLLSLSTIISIAAAIVILLGVLVVSLLNISARRRLESALESIWSSSTRSASAPAVGKMVTFGPKKSNIFHLSADSLLSKATEIGNGAFGVVYRATFPPVAIRKLPACYAITNHEDFDSEVRAMANARHPNILSVKGYYWTPQLQLLITDFVSGGNLHSRLHDGLGLSPPLSWAERFNIALGVARGIAYLHRSIQPALIHYDVS</sequence>
<dbReference type="InterPro" id="IPR020635">
    <property type="entry name" value="Tyr_kinase_cat_dom"/>
</dbReference>
<name>A0A835PMD4_VANPL</name>
<keyword evidence="1" id="KW-0067">ATP-binding</keyword>
<feature type="domain" description="Protein kinase" evidence="3">
    <location>
        <begin position="118"/>
        <end position="244"/>
    </location>
</feature>
<organism evidence="4 5">
    <name type="scientific">Vanilla planifolia</name>
    <name type="common">Vanilla</name>
    <dbReference type="NCBI Taxonomy" id="51239"/>
    <lineage>
        <taxon>Eukaryota</taxon>
        <taxon>Viridiplantae</taxon>
        <taxon>Streptophyta</taxon>
        <taxon>Embryophyta</taxon>
        <taxon>Tracheophyta</taxon>
        <taxon>Spermatophyta</taxon>
        <taxon>Magnoliopsida</taxon>
        <taxon>Liliopsida</taxon>
        <taxon>Asparagales</taxon>
        <taxon>Orchidaceae</taxon>
        <taxon>Vanilloideae</taxon>
        <taxon>Vanilleae</taxon>
        <taxon>Vanilla</taxon>
    </lineage>
</organism>
<dbReference type="PANTHER" id="PTHR48007:SF76">
    <property type="entry name" value="OS03G0145102 PROTEIN"/>
    <property type="match status" value="1"/>
</dbReference>
<dbReference type="EMBL" id="JADCNL010000013">
    <property type="protein sequence ID" value="KAG0455368.1"/>
    <property type="molecule type" value="Genomic_DNA"/>
</dbReference>
<reference evidence="4 5" key="1">
    <citation type="journal article" date="2020" name="Nat. Food">
        <title>A phased Vanilla planifolia genome enables genetic improvement of flavour and production.</title>
        <authorList>
            <person name="Hasing T."/>
            <person name="Tang H."/>
            <person name="Brym M."/>
            <person name="Khazi F."/>
            <person name="Huang T."/>
            <person name="Chambers A.H."/>
        </authorList>
    </citation>
    <scope>NUCLEOTIDE SEQUENCE [LARGE SCALE GENOMIC DNA]</scope>
    <source>
        <tissue evidence="4">Leaf</tissue>
    </source>
</reference>
<dbReference type="AlphaFoldDB" id="A0A835PMD4"/>
<dbReference type="SMART" id="SM00219">
    <property type="entry name" value="TyrKc"/>
    <property type="match status" value="1"/>
</dbReference>
<keyword evidence="1" id="KW-0547">Nucleotide-binding</keyword>
<dbReference type="InterPro" id="IPR000719">
    <property type="entry name" value="Prot_kinase_dom"/>
</dbReference>
<feature type="binding site" evidence="1">
    <location>
        <position position="144"/>
    </location>
    <ligand>
        <name>ATP</name>
        <dbReference type="ChEBI" id="CHEBI:30616"/>
    </ligand>
</feature>
<dbReference type="Gene3D" id="1.10.510.10">
    <property type="entry name" value="Transferase(Phosphotransferase) domain 1"/>
    <property type="match status" value="1"/>
</dbReference>
<feature type="transmembrane region" description="Helical" evidence="2">
    <location>
        <begin position="43"/>
        <end position="68"/>
    </location>
</feature>